<dbReference type="GO" id="GO:0008270">
    <property type="term" value="F:zinc ion binding"/>
    <property type="evidence" value="ECO:0007669"/>
    <property type="project" value="UniProtKB-KW"/>
</dbReference>
<dbReference type="PROSITE" id="PS50158">
    <property type="entry name" value="ZF_CCHC"/>
    <property type="match status" value="2"/>
</dbReference>
<gene>
    <name evidence="4" type="ORF">ISN44_As12g033010</name>
</gene>
<feature type="domain" description="CCHC-type" evidence="3">
    <location>
        <begin position="304"/>
        <end position="318"/>
    </location>
</feature>
<proteinExistence type="predicted"/>
<accession>A0A8T1YQ33</accession>
<dbReference type="EMBL" id="JAEFBJ010000012">
    <property type="protein sequence ID" value="KAG7548092.1"/>
    <property type="molecule type" value="Genomic_DNA"/>
</dbReference>
<organism evidence="4 5">
    <name type="scientific">Arabidopsis suecica</name>
    <name type="common">Swedish thale-cress</name>
    <name type="synonym">Cardaminopsis suecica</name>
    <dbReference type="NCBI Taxonomy" id="45249"/>
    <lineage>
        <taxon>Eukaryota</taxon>
        <taxon>Viridiplantae</taxon>
        <taxon>Streptophyta</taxon>
        <taxon>Embryophyta</taxon>
        <taxon>Tracheophyta</taxon>
        <taxon>Spermatophyta</taxon>
        <taxon>Magnoliopsida</taxon>
        <taxon>eudicotyledons</taxon>
        <taxon>Gunneridae</taxon>
        <taxon>Pentapetalae</taxon>
        <taxon>rosids</taxon>
        <taxon>malvids</taxon>
        <taxon>Brassicales</taxon>
        <taxon>Brassicaceae</taxon>
        <taxon>Camelineae</taxon>
        <taxon>Arabidopsis</taxon>
    </lineage>
</organism>
<sequence length="356" mass="39987">MASSPSATSESILTREMEGSDSSVETYPSEDLDEFDDDDVETSVESDKVVPLGALGGNFGNVPITDFVVRSDDSYVSSDESEEQMTTGYLFEDSHIDVPIWEGPDGVMPRAILTVLCSYRHNMGFLDKCWLITWCRPMSNFATPLSPPTPNFVEISSYSKLSDADELGNVVSFSNYVKSETPSETPRMSILPRRFTSMTWYNMYDGANSEMFHMRSKNEEVDEEMDEEVPDPIECETLPDTPPLVEEPGVLFPPDESFREPVTLGSSSMATMIENMIAAGILVVTEMEREDGRRSKPYSMTPFCFTCGQDGHYPRACPYVHQYHSYARMYVICYECGDEGHYTTVCPRKRPENPGP</sequence>
<comment type="caution">
    <text evidence="4">The sequence shown here is derived from an EMBL/GenBank/DDBJ whole genome shotgun (WGS) entry which is preliminary data.</text>
</comment>
<feature type="compositionally biased region" description="Acidic residues" evidence="2">
    <location>
        <begin position="28"/>
        <end position="42"/>
    </location>
</feature>
<dbReference type="Proteomes" id="UP000694251">
    <property type="component" value="Chromosome 12"/>
</dbReference>
<keyword evidence="5" id="KW-1185">Reference proteome</keyword>
<protein>
    <submittedName>
        <fullName evidence="4">Zinc finger CCHC-type</fullName>
    </submittedName>
</protein>
<dbReference type="InterPro" id="IPR001878">
    <property type="entry name" value="Znf_CCHC"/>
</dbReference>
<evidence type="ECO:0000256" key="2">
    <source>
        <dbReference type="SAM" id="MobiDB-lite"/>
    </source>
</evidence>
<feature type="compositionally biased region" description="Polar residues" evidence="2">
    <location>
        <begin position="1"/>
        <end position="12"/>
    </location>
</feature>
<feature type="domain" description="CCHC-type" evidence="3">
    <location>
        <begin position="333"/>
        <end position="348"/>
    </location>
</feature>
<feature type="region of interest" description="Disordered" evidence="2">
    <location>
        <begin position="1"/>
        <end position="42"/>
    </location>
</feature>
<keyword evidence="1" id="KW-0863">Zinc-finger</keyword>
<keyword evidence="1" id="KW-0862">Zinc</keyword>
<dbReference type="GO" id="GO:0003676">
    <property type="term" value="F:nucleic acid binding"/>
    <property type="evidence" value="ECO:0007669"/>
    <property type="project" value="InterPro"/>
</dbReference>
<dbReference type="SMART" id="SM00343">
    <property type="entry name" value="ZnF_C2HC"/>
    <property type="match status" value="2"/>
</dbReference>
<dbReference type="OrthoDB" id="604989at2759"/>
<evidence type="ECO:0000259" key="3">
    <source>
        <dbReference type="PROSITE" id="PS50158"/>
    </source>
</evidence>
<reference evidence="4 5" key="1">
    <citation type="submission" date="2020-12" db="EMBL/GenBank/DDBJ databases">
        <title>Concerted genomic and epigenomic changes stabilize Arabidopsis allopolyploids.</title>
        <authorList>
            <person name="Chen Z."/>
        </authorList>
    </citation>
    <scope>NUCLEOTIDE SEQUENCE [LARGE SCALE GENOMIC DNA]</scope>
    <source>
        <strain evidence="4">As9502</strain>
        <tissue evidence="4">Leaf</tissue>
    </source>
</reference>
<keyword evidence="1" id="KW-0479">Metal-binding</keyword>
<evidence type="ECO:0000313" key="4">
    <source>
        <dbReference type="EMBL" id="KAG7548092.1"/>
    </source>
</evidence>
<dbReference type="AlphaFoldDB" id="A0A8T1YQ33"/>
<name>A0A8T1YQ33_ARASU</name>
<evidence type="ECO:0000256" key="1">
    <source>
        <dbReference type="PROSITE-ProRule" id="PRU00047"/>
    </source>
</evidence>
<evidence type="ECO:0000313" key="5">
    <source>
        <dbReference type="Proteomes" id="UP000694251"/>
    </source>
</evidence>